<dbReference type="Proteomes" id="UP000186601">
    <property type="component" value="Unassembled WGS sequence"/>
</dbReference>
<feature type="compositionally biased region" description="Polar residues" evidence="9">
    <location>
        <begin position="582"/>
        <end position="605"/>
    </location>
</feature>
<dbReference type="InterPro" id="IPR035979">
    <property type="entry name" value="RBD_domain_sf"/>
</dbReference>
<dbReference type="PANTHER" id="PTHR14398:SF0">
    <property type="entry name" value="ZINC FINGER PROTEIN SWM"/>
    <property type="match status" value="1"/>
</dbReference>
<dbReference type="CDD" id="cd12257">
    <property type="entry name" value="RRM1_RBM26_like"/>
    <property type="match status" value="1"/>
</dbReference>
<keyword evidence="1 7" id="KW-0479">Metal-binding</keyword>
<keyword evidence="3 7" id="KW-0862">Zinc</keyword>
<feature type="domain" description="RRM" evidence="10">
    <location>
        <begin position="404"/>
        <end position="476"/>
    </location>
</feature>
<evidence type="ECO:0000256" key="7">
    <source>
        <dbReference type="PROSITE-ProRule" id="PRU00723"/>
    </source>
</evidence>
<dbReference type="InterPro" id="IPR012677">
    <property type="entry name" value="Nucleotide-bd_a/b_plait_sf"/>
</dbReference>
<evidence type="ECO:0000259" key="10">
    <source>
        <dbReference type="PROSITE" id="PS50102"/>
    </source>
</evidence>
<dbReference type="InterPro" id="IPR000571">
    <property type="entry name" value="Znf_CCCH"/>
</dbReference>
<dbReference type="SMART" id="SM00360">
    <property type="entry name" value="RRM"/>
    <property type="match status" value="1"/>
</dbReference>
<feature type="region of interest" description="Disordered" evidence="9">
    <location>
        <begin position="501"/>
        <end position="531"/>
    </location>
</feature>
<feature type="compositionally biased region" description="Basic and acidic residues" evidence="9">
    <location>
        <begin position="793"/>
        <end position="804"/>
    </location>
</feature>
<accession>A0A2R6NG31</accession>
<evidence type="ECO:0000256" key="1">
    <source>
        <dbReference type="ARBA" id="ARBA00022723"/>
    </source>
</evidence>
<dbReference type="SMART" id="SM00356">
    <property type="entry name" value="ZnF_C3H1"/>
    <property type="match status" value="1"/>
</dbReference>
<evidence type="ECO:0000256" key="9">
    <source>
        <dbReference type="SAM" id="MobiDB-lite"/>
    </source>
</evidence>
<feature type="region of interest" description="Disordered" evidence="9">
    <location>
        <begin position="109"/>
        <end position="164"/>
    </location>
</feature>
<dbReference type="GO" id="GO:0003723">
    <property type="term" value="F:RNA binding"/>
    <property type="evidence" value="ECO:0007669"/>
    <property type="project" value="UniProtKB-UniRule"/>
</dbReference>
<dbReference type="Pfam" id="PF01480">
    <property type="entry name" value="PWI"/>
    <property type="match status" value="1"/>
</dbReference>
<feature type="region of interest" description="Disordered" evidence="9">
    <location>
        <begin position="661"/>
        <end position="682"/>
    </location>
</feature>
<evidence type="ECO:0000256" key="5">
    <source>
        <dbReference type="ARBA" id="ARBA00043866"/>
    </source>
</evidence>
<dbReference type="InterPro" id="IPR002483">
    <property type="entry name" value="PWI_dom"/>
</dbReference>
<keyword evidence="13" id="KW-1185">Reference proteome</keyword>
<dbReference type="InterPro" id="IPR000504">
    <property type="entry name" value="RRM_dom"/>
</dbReference>
<reference evidence="12 13" key="1">
    <citation type="submission" date="2018-02" db="EMBL/GenBank/DDBJ databases">
        <title>Genome sequence of the basidiomycete white-rot fungus Phlebia centrifuga.</title>
        <authorList>
            <person name="Granchi Z."/>
            <person name="Peng M."/>
            <person name="de Vries R.P."/>
            <person name="Hilden K."/>
            <person name="Makela M.R."/>
            <person name="Grigoriev I."/>
            <person name="Riley R."/>
        </authorList>
    </citation>
    <scope>NUCLEOTIDE SEQUENCE [LARGE SCALE GENOMIC DNA]</scope>
    <source>
        <strain evidence="12 13">FBCC195</strain>
    </source>
</reference>
<dbReference type="AlphaFoldDB" id="A0A2R6NG31"/>
<evidence type="ECO:0000259" key="11">
    <source>
        <dbReference type="PROSITE" id="PS50103"/>
    </source>
</evidence>
<evidence type="ECO:0000256" key="8">
    <source>
        <dbReference type="SAM" id="Coils"/>
    </source>
</evidence>
<dbReference type="OrthoDB" id="443401at2759"/>
<name>A0A2R6NG31_9APHY</name>
<comment type="function">
    <text evidence="5">May be involved in the turnover of nuclear polyadenylated (pA+) RNA.</text>
</comment>
<keyword evidence="8" id="KW-0175">Coiled coil</keyword>
<feature type="compositionally biased region" description="Basic and acidic residues" evidence="9">
    <location>
        <begin position="148"/>
        <end position="164"/>
    </location>
</feature>
<gene>
    <name evidence="12" type="ORF">PHLCEN_2v12827</name>
</gene>
<dbReference type="EMBL" id="MLYV02001289">
    <property type="protein sequence ID" value="PSR71313.1"/>
    <property type="molecule type" value="Genomic_DNA"/>
</dbReference>
<dbReference type="SUPFAM" id="SSF54928">
    <property type="entry name" value="RNA-binding domain, RBD"/>
    <property type="match status" value="1"/>
</dbReference>
<dbReference type="GO" id="GO:0005634">
    <property type="term" value="C:nucleus"/>
    <property type="evidence" value="ECO:0007669"/>
    <property type="project" value="TreeGrafter"/>
</dbReference>
<feature type="region of interest" description="Disordered" evidence="9">
    <location>
        <begin position="379"/>
        <end position="401"/>
    </location>
</feature>
<proteinExistence type="predicted"/>
<feature type="region of interest" description="Disordered" evidence="9">
    <location>
        <begin position="580"/>
        <end position="615"/>
    </location>
</feature>
<feature type="compositionally biased region" description="Basic and acidic residues" evidence="9">
    <location>
        <begin position="606"/>
        <end position="615"/>
    </location>
</feature>
<evidence type="ECO:0000256" key="2">
    <source>
        <dbReference type="ARBA" id="ARBA00022771"/>
    </source>
</evidence>
<dbReference type="Pfam" id="PF00642">
    <property type="entry name" value="zf-CCCH"/>
    <property type="match status" value="1"/>
</dbReference>
<feature type="region of interest" description="Disordered" evidence="9">
    <location>
        <begin position="325"/>
        <end position="346"/>
    </location>
</feature>
<dbReference type="STRING" id="98765.A0A2R6NG31"/>
<comment type="caution">
    <text evidence="12">The sequence shown here is derived from an EMBL/GenBank/DDBJ whole genome shotgun (WGS) entry which is preliminary data.</text>
</comment>
<dbReference type="PROSITE" id="PS50102">
    <property type="entry name" value="RRM"/>
    <property type="match status" value="1"/>
</dbReference>
<evidence type="ECO:0000256" key="6">
    <source>
        <dbReference type="PROSITE-ProRule" id="PRU00176"/>
    </source>
</evidence>
<evidence type="ECO:0000313" key="13">
    <source>
        <dbReference type="Proteomes" id="UP000186601"/>
    </source>
</evidence>
<evidence type="ECO:0000256" key="4">
    <source>
        <dbReference type="ARBA" id="ARBA00022884"/>
    </source>
</evidence>
<protein>
    <submittedName>
        <fullName evidence="12">Uncharacterized protein</fullName>
    </submittedName>
</protein>
<feature type="compositionally biased region" description="Acidic residues" evidence="9">
    <location>
        <begin position="828"/>
        <end position="837"/>
    </location>
</feature>
<feature type="compositionally biased region" description="Basic and acidic residues" evidence="9">
    <location>
        <begin position="126"/>
        <end position="137"/>
    </location>
</feature>
<evidence type="ECO:0000313" key="12">
    <source>
        <dbReference type="EMBL" id="PSR71313.1"/>
    </source>
</evidence>
<keyword evidence="4 6" id="KW-0694">RNA-binding</keyword>
<dbReference type="InterPro" id="IPR036855">
    <property type="entry name" value="Znf_CCCH_sf"/>
</dbReference>
<dbReference type="Gene3D" id="1.20.1390.10">
    <property type="entry name" value="PWI domain"/>
    <property type="match status" value="1"/>
</dbReference>
<dbReference type="PROSITE" id="PS50103">
    <property type="entry name" value="ZF_C3H1"/>
    <property type="match status" value="1"/>
</dbReference>
<dbReference type="GO" id="GO:0008270">
    <property type="term" value="F:zinc ion binding"/>
    <property type="evidence" value="ECO:0007669"/>
    <property type="project" value="UniProtKB-KW"/>
</dbReference>
<dbReference type="Gene3D" id="3.30.70.330">
    <property type="match status" value="1"/>
</dbReference>
<dbReference type="InterPro" id="IPR045137">
    <property type="entry name" value="RBM26/27"/>
</dbReference>
<dbReference type="SUPFAM" id="SSF90229">
    <property type="entry name" value="CCCH zinc finger"/>
    <property type="match status" value="1"/>
</dbReference>
<organism evidence="12 13">
    <name type="scientific">Hermanssonia centrifuga</name>
    <dbReference type="NCBI Taxonomy" id="98765"/>
    <lineage>
        <taxon>Eukaryota</taxon>
        <taxon>Fungi</taxon>
        <taxon>Dikarya</taxon>
        <taxon>Basidiomycota</taxon>
        <taxon>Agaricomycotina</taxon>
        <taxon>Agaricomycetes</taxon>
        <taxon>Polyporales</taxon>
        <taxon>Meruliaceae</taxon>
        <taxon>Hermanssonia</taxon>
    </lineage>
</organism>
<sequence>MIIDSEAAAHLKPWLVRTLEPICDAEPGALADYILALLKHNAPEADLRKELASQLEEFLEKEVSSFIDTLFTALRTKSYLPYSAPSPPSGSMASSSSHNIDIGIPIPLDALLTPTSPGSQERGRKRSLEQDERDLRPTKGARLGNDGRYGRPERGSWAPREGRGGRMMISGRADYMDGGMDGAMEMGIGGGMMNGRGAYRPPDRGRGICRDYHNNGYCARGAFCKYSHGEDAVIPGQLFPVNGMQSGSGSYVPMMSGSGMAFPMAGGSNAPYDPHERIDMRPMHGGSMGMGTGRPPAPRPPIMPRQGDVNGTAARKPGELPVIQDLTPPDEQLPPVPSAEVLDGDQNGLYEPMSIQREIDMGLPPNPMVGIRERNGFRGARGHGPRGSFGGDAASFRPQRRNDKTLVVEKIPEDKLSLGAINDWFKKFGTVTNVAVDPDTSKALVSFSNHEEAHAAWKSEDAVFGNRFVKVFWHRPMEGHGHLGARMLAASANLVSKVSSREASSYPAPTAEQSRSSTIPPTPTPKPSITSTVSALAAKQQLLEQQIAEQKQLMAKLTGASAEEKKDIMARIRKLVEDMKPSATTQTKPSTPAPSAQTKSRGSTPRTDDQVQKERERLDKELELHSAVAAVEGESEESTEELKARLAKLKEEAASLGIPDGAAESTTYYSGGHRPYRGRGRGARSYYRGAMRGGPPRGSMKLDNRPKKLLVKGVNTDQVQAVKEWYETTGQVESFDVTDGGDAVVSFRSRAAAEQGLAKGSNITAIGSVQVSWYTGQPPSTVAEKSTPANRSSFEKKSTLDERASSSAPESNAPHHMEEDLTTGGWGGDDEEDYGML</sequence>
<feature type="domain" description="C3H1-type" evidence="11">
    <location>
        <begin position="203"/>
        <end position="231"/>
    </location>
</feature>
<keyword evidence="2 7" id="KW-0863">Zinc-finger</keyword>
<evidence type="ECO:0000256" key="3">
    <source>
        <dbReference type="ARBA" id="ARBA00022833"/>
    </source>
</evidence>
<dbReference type="PANTHER" id="PTHR14398">
    <property type="entry name" value="RNA RECOGNITION RRM/RNP DOMAIN"/>
    <property type="match status" value="1"/>
</dbReference>
<feature type="coiled-coil region" evidence="8">
    <location>
        <begin position="533"/>
        <end position="560"/>
    </location>
</feature>
<feature type="compositionally biased region" description="Polar residues" evidence="9">
    <location>
        <begin position="779"/>
        <end position="792"/>
    </location>
</feature>
<feature type="region of interest" description="Disordered" evidence="9">
    <location>
        <begin position="779"/>
        <end position="837"/>
    </location>
</feature>
<feature type="zinc finger region" description="C3H1-type" evidence="7">
    <location>
        <begin position="203"/>
        <end position="231"/>
    </location>
</feature>